<dbReference type="InterPro" id="IPR058663">
    <property type="entry name" value="PucR-like_N"/>
</dbReference>
<feature type="domain" description="PucR-like N-terminal" evidence="2">
    <location>
        <begin position="16"/>
        <end position="175"/>
    </location>
</feature>
<dbReference type="InterPro" id="IPR051448">
    <property type="entry name" value="CdaR-like_regulators"/>
</dbReference>
<evidence type="ECO:0000313" key="3">
    <source>
        <dbReference type="EMBL" id="SEG94594.1"/>
    </source>
</evidence>
<sequence>MTYRNAPSSPPAPPTVLPPRLAEVLRPELVSLAPVIEAEIRRAIPEYAHPTGRDMPGAIGEILDAFVDQIADPSAPDDRLRKVCDGLGQHEAQQGRSLDTLLAAYRVGIQAAWRRVMRVARRHRFSAPVMLLLADAVFAYMDRLSELSRKGYLDAMARSEGELEERRRRLLQLILERPAVPRAAIADLAEAARWPVPEEVTLVALWGDAREIRPALDEDLLVDLSADVPHLLIPGPLTAGRRAMLERATAQHLTAVGLTVPPTEAADSLRWARQALSLAEAGIIGGGRLILCEDHLLTLWLLTDIALVDELANRLIEQAGLSRGHRLIETLGMWLESRGTAAEIADRLHVHPQTVRYRIRRIKEILGDRLDDPDTRFALEVVLRAMRLRERHRTAGEPRSAVSFQAS</sequence>
<evidence type="ECO:0000259" key="2">
    <source>
        <dbReference type="Pfam" id="PF25906"/>
    </source>
</evidence>
<evidence type="ECO:0000259" key="1">
    <source>
        <dbReference type="Pfam" id="PF13556"/>
    </source>
</evidence>
<dbReference type="Proteomes" id="UP000236723">
    <property type="component" value="Unassembled WGS sequence"/>
</dbReference>
<dbReference type="PANTHER" id="PTHR33744:SF1">
    <property type="entry name" value="DNA-BINDING TRANSCRIPTIONAL ACTIVATOR ADER"/>
    <property type="match status" value="1"/>
</dbReference>
<organism evidence="3 4">
    <name type="scientific">Thermomonospora echinospora</name>
    <dbReference type="NCBI Taxonomy" id="1992"/>
    <lineage>
        <taxon>Bacteria</taxon>
        <taxon>Bacillati</taxon>
        <taxon>Actinomycetota</taxon>
        <taxon>Actinomycetes</taxon>
        <taxon>Streptosporangiales</taxon>
        <taxon>Thermomonosporaceae</taxon>
        <taxon>Thermomonospora</taxon>
    </lineage>
</organism>
<feature type="domain" description="PucR C-terminal helix-turn-helix" evidence="1">
    <location>
        <begin position="327"/>
        <end position="385"/>
    </location>
</feature>
<dbReference type="GO" id="GO:0003677">
    <property type="term" value="F:DNA binding"/>
    <property type="evidence" value="ECO:0007669"/>
    <property type="project" value="UniProtKB-KW"/>
</dbReference>
<accession>A0A1H6ECH1</accession>
<evidence type="ECO:0000313" key="4">
    <source>
        <dbReference type="Proteomes" id="UP000236723"/>
    </source>
</evidence>
<protein>
    <submittedName>
        <fullName evidence="3">DNA-binding transcriptional regulator, PucR family</fullName>
    </submittedName>
</protein>
<dbReference type="EMBL" id="FNVO01000049">
    <property type="protein sequence ID" value="SEG94594.1"/>
    <property type="molecule type" value="Genomic_DNA"/>
</dbReference>
<dbReference type="OrthoDB" id="3190266at2"/>
<name>A0A1H6ECH1_9ACTN</name>
<dbReference type="RefSeq" id="WP_103944900.1">
    <property type="nucleotide sequence ID" value="NZ_FNVO01000049.1"/>
</dbReference>
<keyword evidence="4" id="KW-1185">Reference proteome</keyword>
<dbReference type="PANTHER" id="PTHR33744">
    <property type="entry name" value="CARBOHYDRATE DIACID REGULATOR"/>
    <property type="match status" value="1"/>
</dbReference>
<proteinExistence type="predicted"/>
<dbReference type="AlphaFoldDB" id="A0A1H6ECH1"/>
<keyword evidence="3" id="KW-0238">DNA-binding</keyword>
<dbReference type="Pfam" id="PF25906">
    <property type="entry name" value="PucR-like_N"/>
    <property type="match status" value="1"/>
</dbReference>
<dbReference type="Gene3D" id="1.10.10.2840">
    <property type="entry name" value="PucR C-terminal helix-turn-helix domain"/>
    <property type="match status" value="1"/>
</dbReference>
<dbReference type="Pfam" id="PF13556">
    <property type="entry name" value="HTH_30"/>
    <property type="match status" value="1"/>
</dbReference>
<dbReference type="InterPro" id="IPR042070">
    <property type="entry name" value="PucR_C-HTH_sf"/>
</dbReference>
<dbReference type="InterPro" id="IPR025736">
    <property type="entry name" value="PucR_C-HTH_dom"/>
</dbReference>
<reference evidence="4" key="1">
    <citation type="submission" date="2016-10" db="EMBL/GenBank/DDBJ databases">
        <authorList>
            <person name="Varghese N."/>
            <person name="Submissions S."/>
        </authorList>
    </citation>
    <scope>NUCLEOTIDE SEQUENCE [LARGE SCALE GENOMIC DNA]</scope>
    <source>
        <strain evidence="4">DSM 43163</strain>
    </source>
</reference>
<gene>
    <name evidence="3" type="ORF">SAMN04489712_1491</name>
</gene>